<reference evidence="3" key="1">
    <citation type="submission" date="2016-10" db="EMBL/GenBank/DDBJ databases">
        <authorList>
            <person name="Varghese N."/>
        </authorList>
    </citation>
    <scope>NUCLEOTIDE SEQUENCE [LARGE SCALE GENOMIC DNA]</scope>
    <source>
        <strain evidence="3">DSM 21843</strain>
    </source>
</reference>
<dbReference type="OrthoDB" id="3192849at2"/>
<proteinExistence type="predicted"/>
<evidence type="ECO:0000313" key="2">
    <source>
        <dbReference type="EMBL" id="SEO65648.1"/>
    </source>
</evidence>
<dbReference type="InterPro" id="IPR021778">
    <property type="entry name" value="Se/S_carrier-like"/>
</dbReference>
<dbReference type="PATRIC" id="fig|79604.3.peg.504"/>
<organism evidence="2 3">
    <name type="scientific">Denitrobacterium detoxificans</name>
    <dbReference type="NCBI Taxonomy" id="79604"/>
    <lineage>
        <taxon>Bacteria</taxon>
        <taxon>Bacillati</taxon>
        <taxon>Actinomycetota</taxon>
        <taxon>Coriobacteriia</taxon>
        <taxon>Eggerthellales</taxon>
        <taxon>Eggerthellaceae</taxon>
        <taxon>Denitrobacterium</taxon>
    </lineage>
</organism>
<dbReference type="EMBL" id="FOEC01000003">
    <property type="protein sequence ID" value="SEO65648.1"/>
    <property type="molecule type" value="Genomic_DNA"/>
</dbReference>
<accession>A0A172RWU7</accession>
<name>A0A172RWU7_9ACTN</name>
<dbReference type="Pfam" id="PF11823">
    <property type="entry name" value="Se_S_carrier"/>
    <property type="match status" value="1"/>
</dbReference>
<evidence type="ECO:0000313" key="3">
    <source>
        <dbReference type="Proteomes" id="UP000182975"/>
    </source>
</evidence>
<dbReference type="KEGG" id="ddt:AAY81_02480"/>
<sequence length="84" mass="8711">MPVAQKRQKTPKVVITFASTGDAMAAEDAARTHGLPGRMIPVPSEISAGCGLSWAADAADEEALLAGIAEHGVAHEGVFHVDLY</sequence>
<evidence type="ECO:0000259" key="1">
    <source>
        <dbReference type="Pfam" id="PF11823"/>
    </source>
</evidence>
<keyword evidence="3" id="KW-1185">Reference proteome</keyword>
<dbReference type="Proteomes" id="UP000182975">
    <property type="component" value="Unassembled WGS sequence"/>
</dbReference>
<dbReference type="RefSeq" id="WP_066660985.1">
    <property type="nucleotide sequence ID" value="NZ_CP011402.1"/>
</dbReference>
<protein>
    <recommendedName>
        <fullName evidence="1">Putative Se/S carrier protein-like domain-containing protein</fullName>
    </recommendedName>
</protein>
<dbReference type="STRING" id="79604.AAY81_02480"/>
<gene>
    <name evidence="2" type="ORF">SAMN02910314_00822</name>
</gene>
<feature type="domain" description="Putative Se/S carrier protein-like" evidence="1">
    <location>
        <begin position="13"/>
        <end position="79"/>
    </location>
</feature>
<dbReference type="AlphaFoldDB" id="A0A172RWU7"/>